<dbReference type="PANTHER" id="PTHR13138:SF3">
    <property type="entry name" value="CD2 ANTIGEN CYTOPLASMIC TAIL-BINDING PROTEIN 2"/>
    <property type="match status" value="1"/>
</dbReference>
<evidence type="ECO:0000256" key="13">
    <source>
        <dbReference type="ARBA" id="ARBA00070924"/>
    </source>
</evidence>
<dbReference type="SUPFAM" id="SSF55277">
    <property type="entry name" value="GYF domain"/>
    <property type="match status" value="1"/>
</dbReference>
<dbReference type="GO" id="GO:0001650">
    <property type="term" value="C:fibrillar center"/>
    <property type="evidence" value="ECO:0007669"/>
    <property type="project" value="Ensembl"/>
</dbReference>
<keyword evidence="17" id="KW-1185">Reference proteome</keyword>
<dbReference type="GO" id="GO:0005829">
    <property type="term" value="C:cytosol"/>
    <property type="evidence" value="ECO:0007669"/>
    <property type="project" value="Ensembl"/>
</dbReference>
<keyword evidence="9" id="KW-0508">mRNA splicing</keyword>
<feature type="domain" description="GYF" evidence="15">
    <location>
        <begin position="450"/>
        <end position="508"/>
    </location>
</feature>
<organism evidence="16 17">
    <name type="scientific">Urocitellus parryii</name>
    <name type="common">Arctic ground squirrel</name>
    <name type="synonym">Spermophilus parryii</name>
    <dbReference type="NCBI Taxonomy" id="9999"/>
    <lineage>
        <taxon>Eukaryota</taxon>
        <taxon>Metazoa</taxon>
        <taxon>Chordata</taxon>
        <taxon>Craniata</taxon>
        <taxon>Vertebrata</taxon>
        <taxon>Euteleostomi</taxon>
        <taxon>Mammalia</taxon>
        <taxon>Eutheria</taxon>
        <taxon>Euarchontoglires</taxon>
        <taxon>Glires</taxon>
        <taxon>Rodentia</taxon>
        <taxon>Sciuromorpha</taxon>
        <taxon>Sciuridae</taxon>
        <taxon>Xerinae</taxon>
        <taxon>Marmotini</taxon>
        <taxon>Urocitellus</taxon>
    </lineage>
</organism>
<evidence type="ECO:0000256" key="6">
    <source>
        <dbReference type="ARBA" id="ARBA00022664"/>
    </source>
</evidence>
<keyword evidence="10" id="KW-0539">Nucleus</keyword>
<comment type="subcellular location">
    <subcellularLocation>
        <location evidence="2">Cytoplasm</location>
    </subcellularLocation>
    <subcellularLocation>
        <location evidence="1">Nucleus</location>
    </subcellularLocation>
</comment>
<dbReference type="InterPro" id="IPR035445">
    <property type="entry name" value="GYF-like_dom_sf"/>
</dbReference>
<keyword evidence="4" id="KW-1017">Isopeptide bond</keyword>
<feature type="compositionally biased region" description="Gly residues" evidence="14">
    <location>
        <begin position="349"/>
        <end position="359"/>
    </location>
</feature>
<dbReference type="GO" id="GO:0006397">
    <property type="term" value="P:mRNA processing"/>
    <property type="evidence" value="ECO:0007669"/>
    <property type="project" value="UniProtKB-KW"/>
</dbReference>
<evidence type="ECO:0000256" key="5">
    <source>
        <dbReference type="ARBA" id="ARBA00022553"/>
    </source>
</evidence>
<keyword evidence="6" id="KW-0507">mRNA processing</keyword>
<evidence type="ECO:0000259" key="15">
    <source>
        <dbReference type="PROSITE" id="PS50829"/>
    </source>
</evidence>
<evidence type="ECO:0000256" key="14">
    <source>
        <dbReference type="SAM" id="MobiDB-lite"/>
    </source>
</evidence>
<feature type="region of interest" description="Disordered" evidence="14">
    <location>
        <begin position="299"/>
        <end position="319"/>
    </location>
</feature>
<evidence type="ECO:0000256" key="8">
    <source>
        <dbReference type="ARBA" id="ARBA00022990"/>
    </source>
</evidence>
<dbReference type="InterPro" id="IPR039905">
    <property type="entry name" value="CD2BP2/Lin1"/>
</dbReference>
<dbReference type="GeneTree" id="ENSGT00390000012483"/>
<dbReference type="Pfam" id="PF02213">
    <property type="entry name" value="GYF"/>
    <property type="match status" value="1"/>
</dbReference>
<feature type="region of interest" description="Disordered" evidence="14">
    <location>
        <begin position="179"/>
        <end position="230"/>
    </location>
</feature>
<comment type="function">
    <text evidence="11">Involved in pre-mRNA splicing as component of the U5 snRNP complex that is involved in spliceosome assembly.</text>
</comment>
<dbReference type="Proteomes" id="UP000694417">
    <property type="component" value="Unplaced"/>
</dbReference>
<keyword evidence="7" id="KW-0832">Ubl conjugation</keyword>
<dbReference type="CDD" id="cd00072">
    <property type="entry name" value="GYF"/>
    <property type="match status" value="1"/>
</dbReference>
<evidence type="ECO:0000256" key="11">
    <source>
        <dbReference type="ARBA" id="ARBA00056564"/>
    </source>
</evidence>
<dbReference type="AlphaFoldDB" id="A0A8D2IM05"/>
<dbReference type="PROSITE" id="PS50829">
    <property type="entry name" value="GYF"/>
    <property type="match status" value="1"/>
</dbReference>
<dbReference type="FunFam" id="3.30.1490.40:FF:000002">
    <property type="entry name" value="CD2 antigen cytoplasmic tail-binding protein 2"/>
    <property type="match status" value="1"/>
</dbReference>
<keyword evidence="5" id="KW-0597">Phosphoprotein</keyword>
<evidence type="ECO:0000256" key="3">
    <source>
        <dbReference type="ARBA" id="ARBA00022490"/>
    </source>
</evidence>
<feature type="region of interest" description="Disordered" evidence="14">
    <location>
        <begin position="347"/>
        <end position="369"/>
    </location>
</feature>
<dbReference type="Gene3D" id="3.30.1490.40">
    <property type="match status" value="1"/>
</dbReference>
<dbReference type="GO" id="GO:0016607">
    <property type="term" value="C:nuclear speck"/>
    <property type="evidence" value="ECO:0007669"/>
    <property type="project" value="Ensembl"/>
</dbReference>
<dbReference type="GO" id="GO:0008380">
    <property type="term" value="P:RNA splicing"/>
    <property type="evidence" value="ECO:0007669"/>
    <property type="project" value="UniProtKB-KW"/>
</dbReference>
<dbReference type="SMART" id="SM00444">
    <property type="entry name" value="GYF"/>
    <property type="match status" value="1"/>
</dbReference>
<gene>
    <name evidence="16" type="primary">CD2BP2</name>
</gene>
<evidence type="ECO:0000256" key="2">
    <source>
        <dbReference type="ARBA" id="ARBA00004496"/>
    </source>
</evidence>
<dbReference type="PANTHER" id="PTHR13138">
    <property type="entry name" value="PROTEIN LIN1"/>
    <property type="match status" value="1"/>
</dbReference>
<proteinExistence type="predicted"/>
<dbReference type="GO" id="GO:0043021">
    <property type="term" value="F:ribonucleoprotein complex binding"/>
    <property type="evidence" value="ECO:0007669"/>
    <property type="project" value="Ensembl"/>
</dbReference>
<evidence type="ECO:0000256" key="4">
    <source>
        <dbReference type="ARBA" id="ARBA00022499"/>
    </source>
</evidence>
<evidence type="ECO:0000256" key="1">
    <source>
        <dbReference type="ARBA" id="ARBA00004123"/>
    </source>
</evidence>
<feature type="compositionally biased region" description="Basic and acidic residues" evidence="14">
    <location>
        <begin position="299"/>
        <end position="308"/>
    </location>
</feature>
<evidence type="ECO:0000256" key="7">
    <source>
        <dbReference type="ARBA" id="ARBA00022843"/>
    </source>
</evidence>
<reference evidence="16" key="1">
    <citation type="submission" date="2025-08" db="UniProtKB">
        <authorList>
            <consortium name="Ensembl"/>
        </authorList>
    </citation>
    <scope>IDENTIFICATION</scope>
</reference>
<sequence>MVRGAESWGKGDSNCACKNLNWSRNSLSLLGLLSSIQTLGAPVSRMRSTFSPEPLLLRGNQSLFRSSLVPGHGLGVLISTVLVFTATRITSLLAGKTARVSSLTHRALPPALAVNPLTGVKPLPASSGAFRSPLPGDRGRYPGCIPGQSIFPFFPFSPGFPAGERSFCPIMPKRKVTFQGVGDEDEEDEISVPKKKLVDPVAGAGGPGSRFKGKHSLDSDEEDDDEEGSSKYDILASEDVEGQEAATLPSEGGVRITPFNLQEEMEEGHFDADGNYFLNRDAQIRDSWLDNIDWVKIRERPPDQRQASDSEEEDGLGQTPMSAQALLEGLLELLLPRETVAGALRRLGARGGGKGGSKGPGRPSSPQRLDRLSGLADQMVARGNLGVYQETRERLAMRLKGLGCRTQGPHDPTPTPSLDMFAEEVTEGELETPTPTQKGEAESPGDGLVDVMWEYKWENTGDAELYGPFTSAQMQTWVNEGYFPDGVYCRKLDPPGGQFYNSKRIDFDLYT</sequence>
<keyword evidence="8" id="KW-0007">Acetylation</keyword>
<dbReference type="InterPro" id="IPR003169">
    <property type="entry name" value="GYF"/>
</dbReference>
<protein>
    <recommendedName>
        <fullName evidence="13">CD2 antigen cytoplasmic tail-binding protein 2</fullName>
    </recommendedName>
</protein>
<evidence type="ECO:0000256" key="9">
    <source>
        <dbReference type="ARBA" id="ARBA00023187"/>
    </source>
</evidence>
<comment type="subunit">
    <text evidence="12">Component of the U5 snRNP complex composed of the U5 snRNA and at least PRPF6, PRPF8, SNRNP200, EFTUD2, SNRNP40, DDX23, TXNL4A and CD2BP2. Interacts directly with TXNL4A and PRPF6. Interacts (via GYF domain) with CD2 (via Pro-rich sequence in the cytoplasmic domain). Interacts with PQBP1.</text>
</comment>
<dbReference type="Ensembl" id="ENSUPAT00010034111.1">
    <property type="protein sequence ID" value="ENSUPAP00010030007.1"/>
    <property type="gene ID" value="ENSUPAG00010023578.1"/>
</dbReference>
<reference evidence="16" key="2">
    <citation type="submission" date="2025-09" db="UniProtKB">
        <authorList>
            <consortium name="Ensembl"/>
        </authorList>
    </citation>
    <scope>IDENTIFICATION</scope>
</reference>
<evidence type="ECO:0000256" key="12">
    <source>
        <dbReference type="ARBA" id="ARBA00064937"/>
    </source>
</evidence>
<evidence type="ECO:0000256" key="10">
    <source>
        <dbReference type="ARBA" id="ARBA00023242"/>
    </source>
</evidence>
<name>A0A8D2IM05_UROPR</name>
<keyword evidence="3" id="KW-0963">Cytoplasm</keyword>
<evidence type="ECO:0000313" key="17">
    <source>
        <dbReference type="Proteomes" id="UP000694417"/>
    </source>
</evidence>
<accession>A0A8D2IM05</accession>
<dbReference type="GO" id="GO:0005682">
    <property type="term" value="C:U5 snRNP"/>
    <property type="evidence" value="ECO:0007669"/>
    <property type="project" value="Ensembl"/>
</dbReference>
<evidence type="ECO:0000313" key="16">
    <source>
        <dbReference type="Ensembl" id="ENSUPAP00010030007.1"/>
    </source>
</evidence>